<dbReference type="Gene3D" id="1.10.10.10">
    <property type="entry name" value="Winged helix-like DNA-binding domain superfamily/Winged helix DNA-binding domain"/>
    <property type="match status" value="1"/>
</dbReference>
<proteinExistence type="inferred from homology"/>
<evidence type="ECO:0000256" key="2">
    <source>
        <dbReference type="ARBA" id="ARBA00023002"/>
    </source>
</evidence>
<dbReference type="Gene3D" id="2.30.110.10">
    <property type="entry name" value="Electron Transport, Fmn-binding Protein, Chain A"/>
    <property type="match status" value="1"/>
</dbReference>
<evidence type="ECO:0000313" key="6">
    <source>
        <dbReference type="Proteomes" id="UP001287059"/>
    </source>
</evidence>
<name>A0ABU4Y418_9HYPH</name>
<sequence length="333" mass="36612">MQTNAGRDTLFAEDTARQPIEAGDPVNDSRLFRRCLGLYGTGIAIITTEIEDQRAAVTVNSFASVSLDPPLVLWSISRASRSYPLFTNGKRFAINILASTQMNVSRHFSSKVEDKFADASWSTGEFGSPLLHGCLAHFECETYSQVEGGDHTILIGLVRRASRFEGEPLLFAQGQYSVAYSHPEVSPSPEVGGLTPETSTEGTIIPQIFEAHHLLSAIFDEHRHAEGLDISVARVIACVYDMPGLKTDQVARATYLGQRDTEDALATLVERGMLVSSAGGQLILTEAGRHRREAIRTRWQDFQKDQLEGIPEADLRATLRTLSKLIAQNRPAK</sequence>
<dbReference type="SMART" id="SM00903">
    <property type="entry name" value="Flavin_Reduct"/>
    <property type="match status" value="1"/>
</dbReference>
<keyword evidence="2" id="KW-0560">Oxidoreductase</keyword>
<feature type="region of interest" description="Disordered" evidence="3">
    <location>
        <begin position="1"/>
        <end position="23"/>
    </location>
</feature>
<feature type="domain" description="Flavin reductase like" evidence="4">
    <location>
        <begin position="36"/>
        <end position="178"/>
    </location>
</feature>
<dbReference type="RefSeq" id="WP_320289777.1">
    <property type="nucleotide sequence ID" value="NZ_JAVIIW010000034.1"/>
</dbReference>
<dbReference type="Pfam" id="PF01613">
    <property type="entry name" value="Flavin_Reduct"/>
    <property type="match status" value="1"/>
</dbReference>
<dbReference type="InterPro" id="IPR012349">
    <property type="entry name" value="Split_barrel_FMN-bd"/>
</dbReference>
<dbReference type="Proteomes" id="UP001287059">
    <property type="component" value="Unassembled WGS sequence"/>
</dbReference>
<dbReference type="EMBL" id="JAVIIW010000034">
    <property type="protein sequence ID" value="MDX8481623.1"/>
    <property type="molecule type" value="Genomic_DNA"/>
</dbReference>
<comment type="caution">
    <text evidence="5">The sequence shown here is derived from an EMBL/GenBank/DDBJ whole genome shotgun (WGS) entry which is preliminary data.</text>
</comment>
<dbReference type="InterPro" id="IPR002563">
    <property type="entry name" value="Flavin_Rdtase-like_dom"/>
</dbReference>
<dbReference type="InterPro" id="IPR036390">
    <property type="entry name" value="WH_DNA-bd_sf"/>
</dbReference>
<protein>
    <submittedName>
        <fullName evidence="5">Flavin reductase</fullName>
    </submittedName>
</protein>
<dbReference type="SUPFAM" id="SSF50475">
    <property type="entry name" value="FMN-binding split barrel"/>
    <property type="match status" value="1"/>
</dbReference>
<reference evidence="5 6" key="1">
    <citation type="submission" date="2023-08" db="EMBL/GenBank/DDBJ databases">
        <title>Implementing the SeqCode for naming new Mesorhizobium species isolated from Vachellia karroo root nodules.</title>
        <authorList>
            <person name="Van Lill M."/>
        </authorList>
    </citation>
    <scope>NUCLEOTIDE SEQUENCE [LARGE SCALE GENOMIC DNA]</scope>
    <source>
        <strain evidence="5 6">VK24D</strain>
    </source>
</reference>
<evidence type="ECO:0000256" key="1">
    <source>
        <dbReference type="ARBA" id="ARBA00008898"/>
    </source>
</evidence>
<comment type="similarity">
    <text evidence="1">Belongs to the non-flavoprotein flavin reductase family.</text>
</comment>
<dbReference type="PANTHER" id="PTHR30466:SF11">
    <property type="entry name" value="FLAVIN-DEPENDENT MONOOXYGENASE, REDUCTASE SUBUNIT HSAB"/>
    <property type="match status" value="1"/>
</dbReference>
<evidence type="ECO:0000256" key="3">
    <source>
        <dbReference type="SAM" id="MobiDB-lite"/>
    </source>
</evidence>
<dbReference type="InterPro" id="IPR050268">
    <property type="entry name" value="NADH-dep_flavin_reductase"/>
</dbReference>
<dbReference type="PANTHER" id="PTHR30466">
    <property type="entry name" value="FLAVIN REDUCTASE"/>
    <property type="match status" value="1"/>
</dbReference>
<organism evidence="5 6">
    <name type="scientific">Mesorhizobium album</name>
    <dbReference type="NCBI Taxonomy" id="3072314"/>
    <lineage>
        <taxon>Bacteria</taxon>
        <taxon>Pseudomonadati</taxon>
        <taxon>Pseudomonadota</taxon>
        <taxon>Alphaproteobacteria</taxon>
        <taxon>Hyphomicrobiales</taxon>
        <taxon>Phyllobacteriaceae</taxon>
        <taxon>Mesorhizobium</taxon>
    </lineage>
</organism>
<keyword evidence="6" id="KW-1185">Reference proteome</keyword>
<gene>
    <name evidence="5" type="ORF">RFN28_24630</name>
</gene>
<accession>A0ABU4Y418</accession>
<evidence type="ECO:0000313" key="5">
    <source>
        <dbReference type="EMBL" id="MDX8481623.1"/>
    </source>
</evidence>
<dbReference type="SUPFAM" id="SSF46785">
    <property type="entry name" value="Winged helix' DNA-binding domain"/>
    <property type="match status" value="1"/>
</dbReference>
<evidence type="ECO:0000259" key="4">
    <source>
        <dbReference type="SMART" id="SM00903"/>
    </source>
</evidence>
<dbReference type="InterPro" id="IPR036388">
    <property type="entry name" value="WH-like_DNA-bd_sf"/>
</dbReference>